<evidence type="ECO:0000313" key="2">
    <source>
        <dbReference type="EMBL" id="CAB3669543.1"/>
    </source>
</evidence>
<reference evidence="2 3" key="1">
    <citation type="submission" date="2020-04" db="EMBL/GenBank/DDBJ databases">
        <authorList>
            <person name="De Canck E."/>
        </authorList>
    </citation>
    <scope>NUCLEOTIDE SEQUENCE [LARGE SCALE GENOMIC DNA]</scope>
    <source>
        <strain evidence="2 3">LMG 3458</strain>
    </source>
</reference>
<dbReference type="EMBL" id="CADIJO010000003">
    <property type="protein sequence ID" value="CAB3669543.1"/>
    <property type="molecule type" value="Genomic_DNA"/>
</dbReference>
<dbReference type="Proteomes" id="UP000494111">
    <property type="component" value="Unassembled WGS sequence"/>
</dbReference>
<dbReference type="Pfam" id="PF14024">
    <property type="entry name" value="DUF4240"/>
    <property type="match status" value="1"/>
</dbReference>
<accession>A0A6S6ZD49</accession>
<dbReference type="AlphaFoldDB" id="A0A6S6ZD49"/>
<organism evidence="2 3">
    <name type="scientific">Achromobacter deleyi</name>
    <dbReference type="NCBI Taxonomy" id="1353891"/>
    <lineage>
        <taxon>Bacteria</taxon>
        <taxon>Pseudomonadati</taxon>
        <taxon>Pseudomonadota</taxon>
        <taxon>Betaproteobacteria</taxon>
        <taxon>Burkholderiales</taxon>
        <taxon>Alcaligenaceae</taxon>
        <taxon>Achromobacter</taxon>
    </lineage>
</organism>
<dbReference type="InterPro" id="IPR025334">
    <property type="entry name" value="DUF4240"/>
</dbReference>
<evidence type="ECO:0000259" key="1">
    <source>
        <dbReference type="Pfam" id="PF14024"/>
    </source>
</evidence>
<name>A0A6S6ZD49_9BURK</name>
<evidence type="ECO:0000313" key="3">
    <source>
        <dbReference type="Proteomes" id="UP000494111"/>
    </source>
</evidence>
<feature type="domain" description="DUF4240" evidence="1">
    <location>
        <begin position="1"/>
        <end position="127"/>
    </location>
</feature>
<protein>
    <recommendedName>
        <fullName evidence="1">DUF4240 domain-containing protein</fullName>
    </recommendedName>
</protein>
<dbReference type="RefSeq" id="WP_175191808.1">
    <property type="nucleotide sequence ID" value="NZ_CADIJO010000003.1"/>
</dbReference>
<sequence length="168" mass="18999">MEINEYWELVEKARKSVDDPADAHAVAESLKEIIKTMDLESIKGAANAYTQLTRAAYNLQLWGAAYVINGGCSDDGFDYFIGWLIGQGKKTYEKALADPDWLAKVEVEADEAYCEDMLSVATQAYEELTGGYPTGLTVFPLPELGPIWDFDDAKEMRRRYPKLYEKFM</sequence>
<gene>
    <name evidence="2" type="ORF">LMG3458_01010</name>
</gene>
<proteinExistence type="predicted"/>